<evidence type="ECO:0000256" key="5">
    <source>
        <dbReference type="ARBA" id="ARBA00023034"/>
    </source>
</evidence>
<dbReference type="InterPro" id="IPR007652">
    <property type="entry name" value="A1-4-GlycosylTfrase_dom"/>
</dbReference>
<comment type="caution">
    <text evidence="9">The sequence shown here is derived from an EMBL/GenBank/DDBJ whole genome shotgun (WGS) entry which is preliminary data.</text>
</comment>
<keyword evidence="4" id="KW-0808">Transferase</keyword>
<dbReference type="GO" id="GO:0016758">
    <property type="term" value="F:hexosyltransferase activity"/>
    <property type="evidence" value="ECO:0007669"/>
    <property type="project" value="TreeGrafter"/>
</dbReference>
<evidence type="ECO:0000256" key="1">
    <source>
        <dbReference type="ARBA" id="ARBA00004323"/>
    </source>
</evidence>
<dbReference type="EMBL" id="JADGJD010000020">
    <property type="protein sequence ID" value="KAJ3056784.1"/>
    <property type="molecule type" value="Genomic_DNA"/>
</dbReference>
<comment type="subcellular location">
    <subcellularLocation>
        <location evidence="1">Golgi apparatus membrane</location>
        <topology evidence="1">Single-pass type II membrane protein</topology>
    </subcellularLocation>
</comment>
<dbReference type="InterPro" id="IPR029044">
    <property type="entry name" value="Nucleotide-diphossugar_trans"/>
</dbReference>
<dbReference type="PANTHER" id="PTHR12042:SF21">
    <property type="entry name" value="ALPHA1,4-GALACTOSYLTRANSFERASE 1-RELATED"/>
    <property type="match status" value="1"/>
</dbReference>
<dbReference type="Gene3D" id="3.90.550.20">
    <property type="match status" value="1"/>
</dbReference>
<feature type="domain" description="Alpha 1,4-glycosyltransferase" evidence="8">
    <location>
        <begin position="259"/>
        <end position="400"/>
    </location>
</feature>
<evidence type="ECO:0000259" key="8">
    <source>
        <dbReference type="Pfam" id="PF04572"/>
    </source>
</evidence>
<keyword evidence="5" id="KW-0333">Golgi apparatus</keyword>
<evidence type="ECO:0000256" key="7">
    <source>
        <dbReference type="SAM" id="SignalP"/>
    </source>
</evidence>
<dbReference type="Pfam" id="PF04572">
    <property type="entry name" value="Gb3_synth"/>
    <property type="match status" value="1"/>
</dbReference>
<organism evidence="9 10">
    <name type="scientific">Rhizophlyctis rosea</name>
    <dbReference type="NCBI Taxonomy" id="64517"/>
    <lineage>
        <taxon>Eukaryota</taxon>
        <taxon>Fungi</taxon>
        <taxon>Fungi incertae sedis</taxon>
        <taxon>Chytridiomycota</taxon>
        <taxon>Chytridiomycota incertae sedis</taxon>
        <taxon>Chytridiomycetes</taxon>
        <taxon>Rhizophlyctidales</taxon>
        <taxon>Rhizophlyctidaceae</taxon>
        <taxon>Rhizophlyctis</taxon>
    </lineage>
</organism>
<dbReference type="InterPro" id="IPR051981">
    <property type="entry name" value="Glycosyltransf_32"/>
</dbReference>
<evidence type="ECO:0000256" key="4">
    <source>
        <dbReference type="ARBA" id="ARBA00022679"/>
    </source>
</evidence>
<feature type="chain" id="PRO_5042194137" evidence="7">
    <location>
        <begin position="28"/>
        <end position="454"/>
    </location>
</feature>
<accession>A0AAD5SMI2</accession>
<name>A0AAD5SMI2_9FUNG</name>
<keyword evidence="6" id="KW-0472">Membrane</keyword>
<dbReference type="SUPFAM" id="SSF53448">
    <property type="entry name" value="Nucleotide-diphospho-sugar transferases"/>
    <property type="match status" value="1"/>
</dbReference>
<keyword evidence="10" id="KW-1185">Reference proteome</keyword>
<reference evidence="9" key="1">
    <citation type="submission" date="2020-05" db="EMBL/GenBank/DDBJ databases">
        <title>Phylogenomic resolution of chytrid fungi.</title>
        <authorList>
            <person name="Stajich J.E."/>
            <person name="Amses K."/>
            <person name="Simmons R."/>
            <person name="Seto K."/>
            <person name="Myers J."/>
            <person name="Bonds A."/>
            <person name="Quandt C.A."/>
            <person name="Barry K."/>
            <person name="Liu P."/>
            <person name="Grigoriev I."/>
            <person name="Longcore J.E."/>
            <person name="James T.Y."/>
        </authorList>
    </citation>
    <scope>NUCLEOTIDE SEQUENCE</scope>
    <source>
        <strain evidence="9">JEL0318</strain>
    </source>
</reference>
<gene>
    <name evidence="9" type="primary">A4GALT</name>
    <name evidence="9" type="ORF">HK097_004048</name>
</gene>
<dbReference type="InterPro" id="IPR007577">
    <property type="entry name" value="GlycoTrfase_DXD_sugar-bd_CS"/>
</dbReference>
<dbReference type="Proteomes" id="UP001212841">
    <property type="component" value="Unassembled WGS sequence"/>
</dbReference>
<evidence type="ECO:0000256" key="3">
    <source>
        <dbReference type="ARBA" id="ARBA00022676"/>
    </source>
</evidence>
<dbReference type="GO" id="GO:0000139">
    <property type="term" value="C:Golgi membrane"/>
    <property type="evidence" value="ECO:0007669"/>
    <property type="project" value="UniProtKB-SubCell"/>
</dbReference>
<dbReference type="PANTHER" id="PTHR12042">
    <property type="entry name" value="LACTOSYLCERAMIDE 4-ALPHA-GALACTOSYLTRANSFERASE ALPHA- 1,4-GALACTOSYLTRANSFERASE"/>
    <property type="match status" value="1"/>
</dbReference>
<protein>
    <submittedName>
        <fullName evidence="9">Lactosylceramide 4-alpha-galactosyltransferase</fullName>
    </submittedName>
</protein>
<dbReference type="Pfam" id="PF04488">
    <property type="entry name" value="Gly_transf_sug"/>
    <property type="match status" value="1"/>
</dbReference>
<keyword evidence="7" id="KW-0732">Signal</keyword>
<proteinExistence type="inferred from homology"/>
<evidence type="ECO:0000256" key="2">
    <source>
        <dbReference type="ARBA" id="ARBA00009003"/>
    </source>
</evidence>
<evidence type="ECO:0000313" key="9">
    <source>
        <dbReference type="EMBL" id="KAJ3056784.1"/>
    </source>
</evidence>
<keyword evidence="3" id="KW-0328">Glycosyltransferase</keyword>
<dbReference type="GO" id="GO:0006688">
    <property type="term" value="P:glycosphingolipid biosynthetic process"/>
    <property type="evidence" value="ECO:0007669"/>
    <property type="project" value="TreeGrafter"/>
</dbReference>
<dbReference type="AlphaFoldDB" id="A0AAD5SMI2"/>
<sequence>MMRCRYLTRVFWLLLLFTFLSLSISLAFQGASPLSQILSSLQNYPPPITDAWDSTSLETLKSQNLSHIPQGCRSFLFGPWTPTNILSSLPKSVQIHTPNSDPTVMSQLSLSVPSVISYLHYNEHLSTHRYLCSIESAARHNPNHLIVIHAKNVTDFEEQLKVWRKGIVRSVEERVKVVELDYGKYFRETPLWEWYQQGKHLKSRWVEQNLGNGYRLALLWHKGGAYMDLDIININRLDGLGRMLAKEDSGKINNAALQFPPKDAFVWDLMEEFVRKFNGMIWANNGPVAVTRTFRATCPASSLLLMQSPKNKNNTDPNAPDAPECTNLKILPSSVFYPIHFLRKGTFTDPWQKHCKLLGRMQSGSVGLHWWHKLVPDGTRIPREGFLGKVMEVHCPNVVRDYEGELKEGDGVKEREKEKEKGKMDLGKEPVVIRVPAQRPKVVKVVVKQDQRKV</sequence>
<evidence type="ECO:0000256" key="6">
    <source>
        <dbReference type="ARBA" id="ARBA00023136"/>
    </source>
</evidence>
<feature type="signal peptide" evidence="7">
    <location>
        <begin position="1"/>
        <end position="27"/>
    </location>
</feature>
<comment type="similarity">
    <text evidence="2">Belongs to the glycosyltransferase 32 family.</text>
</comment>
<evidence type="ECO:0000313" key="10">
    <source>
        <dbReference type="Proteomes" id="UP001212841"/>
    </source>
</evidence>